<protein>
    <submittedName>
        <fullName evidence="1">Uncharacterized protein</fullName>
    </submittedName>
</protein>
<dbReference type="EMBL" id="BOML01000029">
    <property type="protein sequence ID" value="GIE02058.1"/>
    <property type="molecule type" value="Genomic_DNA"/>
</dbReference>
<proteinExistence type="predicted"/>
<comment type="caution">
    <text evidence="1">The sequence shown here is derived from an EMBL/GenBank/DDBJ whole genome shotgun (WGS) entry which is preliminary data.</text>
</comment>
<evidence type="ECO:0000313" key="2">
    <source>
        <dbReference type="Proteomes" id="UP000637628"/>
    </source>
</evidence>
<keyword evidence="2" id="KW-1185">Reference proteome</keyword>
<dbReference type="Proteomes" id="UP000637628">
    <property type="component" value="Unassembled WGS sequence"/>
</dbReference>
<sequence length="163" mass="17254">MNGVEQRLAASFHPQLLTFMLVSGLCPLPSHRGAPRTAPNSVEELFLLLSGTEERERFTSARSPNYLRVEGAVSAGHPWSGDGTSDLYSISAPDWAAAGVTPAVPTGVRNQPGNAQAAKAVNVYAVSIALRAGRTVDHIELPDTGGPFKWLPALHVFALSIAL</sequence>
<name>A0ABQ3YWU1_9ACTN</name>
<evidence type="ECO:0000313" key="1">
    <source>
        <dbReference type="EMBL" id="GIE02058.1"/>
    </source>
</evidence>
<organism evidence="1 2">
    <name type="scientific">Paractinoplanes durhamensis</name>
    <dbReference type="NCBI Taxonomy" id="113563"/>
    <lineage>
        <taxon>Bacteria</taxon>
        <taxon>Bacillati</taxon>
        <taxon>Actinomycetota</taxon>
        <taxon>Actinomycetes</taxon>
        <taxon>Micromonosporales</taxon>
        <taxon>Micromonosporaceae</taxon>
        <taxon>Paractinoplanes</taxon>
    </lineage>
</organism>
<accession>A0ABQ3YWU1</accession>
<reference evidence="1 2" key="1">
    <citation type="submission" date="2021-01" db="EMBL/GenBank/DDBJ databases">
        <title>Whole genome shotgun sequence of Actinoplanes durhamensis NBRC 14914.</title>
        <authorList>
            <person name="Komaki H."/>
            <person name="Tamura T."/>
        </authorList>
    </citation>
    <scope>NUCLEOTIDE SEQUENCE [LARGE SCALE GENOMIC DNA]</scope>
    <source>
        <strain evidence="1 2">NBRC 14914</strain>
    </source>
</reference>
<gene>
    <name evidence="1" type="ORF">Adu01nite_34080</name>
</gene>